<evidence type="ECO:0000313" key="1">
    <source>
        <dbReference type="EMBL" id="JAP86422.1"/>
    </source>
</evidence>
<proteinExistence type="predicted"/>
<protein>
    <submittedName>
        <fullName evidence="1">8.9 kDa family member</fullName>
    </submittedName>
</protein>
<accession>A0A131Z6J5</accession>
<dbReference type="AlphaFoldDB" id="A0A131Z6J5"/>
<reference evidence="1" key="1">
    <citation type="journal article" date="2016" name="Ticks Tick Borne Dis.">
        <title>De novo assembly and annotation of the salivary gland transcriptome of Rhipicephalus appendiculatus male and female ticks during blood feeding.</title>
        <authorList>
            <person name="de Castro M.H."/>
            <person name="de Klerk D."/>
            <person name="Pienaar R."/>
            <person name="Latif A.A."/>
            <person name="Rees D.J."/>
            <person name="Mans B.J."/>
        </authorList>
    </citation>
    <scope>NUCLEOTIDE SEQUENCE</scope>
    <source>
        <tissue evidence="1">Salivary glands</tissue>
    </source>
</reference>
<sequence>MDVIRIANSCRYEAHMSFHMTSMITTSVVFSLLSHLMWSVSDAARANIVVSYETPRPSRRSCQYNGKTFSHGYYNDTNPECISYWCVNGDMDIATCSNETPRPYGSCVYVRRKGPFPYCCEYIRAC</sequence>
<dbReference type="EMBL" id="GEDV01002135">
    <property type="protein sequence ID" value="JAP86422.1"/>
    <property type="molecule type" value="Transcribed_RNA"/>
</dbReference>
<organism evidence="1">
    <name type="scientific">Rhipicephalus appendiculatus</name>
    <name type="common">Brown ear tick</name>
    <dbReference type="NCBI Taxonomy" id="34631"/>
    <lineage>
        <taxon>Eukaryota</taxon>
        <taxon>Metazoa</taxon>
        <taxon>Ecdysozoa</taxon>
        <taxon>Arthropoda</taxon>
        <taxon>Chelicerata</taxon>
        <taxon>Arachnida</taxon>
        <taxon>Acari</taxon>
        <taxon>Parasitiformes</taxon>
        <taxon>Ixodida</taxon>
        <taxon>Ixodoidea</taxon>
        <taxon>Ixodidae</taxon>
        <taxon>Rhipicephalinae</taxon>
        <taxon>Rhipicephalus</taxon>
        <taxon>Rhipicephalus</taxon>
    </lineage>
</organism>
<name>A0A131Z6J5_RHIAP</name>